<protein>
    <submittedName>
        <fullName evidence="1">Uncharacterized protein</fullName>
    </submittedName>
</protein>
<organism evidence="1 2">
    <name type="scientific">Phycisphaera mikurensis (strain NBRC 102666 / KCTC 22515 / FYK2301M01)</name>
    <dbReference type="NCBI Taxonomy" id="1142394"/>
    <lineage>
        <taxon>Bacteria</taxon>
        <taxon>Pseudomonadati</taxon>
        <taxon>Planctomycetota</taxon>
        <taxon>Phycisphaerae</taxon>
        <taxon>Phycisphaerales</taxon>
        <taxon>Phycisphaeraceae</taxon>
        <taxon>Phycisphaera</taxon>
    </lineage>
</organism>
<evidence type="ECO:0000313" key="1">
    <source>
        <dbReference type="EMBL" id="BAM03212.1"/>
    </source>
</evidence>
<reference evidence="1 2" key="1">
    <citation type="submission" date="2012-02" db="EMBL/GenBank/DDBJ databases">
        <title>Complete genome sequence of Phycisphaera mikurensis NBRC 102666.</title>
        <authorList>
            <person name="Ankai A."/>
            <person name="Hosoyama A."/>
            <person name="Terui Y."/>
            <person name="Sekine M."/>
            <person name="Fukai R."/>
            <person name="Kato Y."/>
            <person name="Nakamura S."/>
            <person name="Yamada-Narita S."/>
            <person name="Kawakoshi A."/>
            <person name="Fukunaga Y."/>
            <person name="Yamazaki S."/>
            <person name="Fujita N."/>
        </authorList>
    </citation>
    <scope>NUCLEOTIDE SEQUENCE [LARGE SCALE GENOMIC DNA]</scope>
    <source>
        <strain evidence="2">NBRC 102666 / KCTC 22515 / FYK2301M01</strain>
    </source>
</reference>
<keyword evidence="2" id="KW-1185">Reference proteome</keyword>
<dbReference type="AlphaFoldDB" id="I0ID74"/>
<accession>I0ID74</accession>
<name>I0ID74_PHYMF</name>
<dbReference type="EMBL" id="AP012338">
    <property type="protein sequence ID" value="BAM03212.1"/>
    <property type="molecule type" value="Genomic_DNA"/>
</dbReference>
<dbReference type="Proteomes" id="UP000007881">
    <property type="component" value="Chromosome"/>
</dbReference>
<gene>
    <name evidence="1" type="ordered locus">PSMK_10530</name>
</gene>
<sequence>MFMVPLGFAGPRRSHAAPRGNLLLEKPAEPRRSGTDGVTRDAFRVFAGRGEACGRKNLGAGGSRRVTLRGGAAVAS</sequence>
<proteinExistence type="predicted"/>
<dbReference type="HOGENOM" id="CLU_2651292_0_0_0"/>
<dbReference type="KEGG" id="phm:PSMK_10530"/>
<evidence type="ECO:0000313" key="2">
    <source>
        <dbReference type="Proteomes" id="UP000007881"/>
    </source>
</evidence>